<dbReference type="SUPFAM" id="SSF103473">
    <property type="entry name" value="MFS general substrate transporter"/>
    <property type="match status" value="1"/>
</dbReference>
<keyword evidence="2 4" id="KW-1133">Transmembrane helix</keyword>
<dbReference type="Proteomes" id="UP000663920">
    <property type="component" value="Chromosome"/>
</dbReference>
<dbReference type="Pfam" id="PF07690">
    <property type="entry name" value="MFS_1"/>
    <property type="match status" value="1"/>
</dbReference>
<gene>
    <name evidence="5" type="ORF">J3359_02185</name>
</gene>
<organism evidence="5 6">
    <name type="scientific">Polaribacter cellanae</name>
    <dbReference type="NCBI Taxonomy" id="2818493"/>
    <lineage>
        <taxon>Bacteria</taxon>
        <taxon>Pseudomonadati</taxon>
        <taxon>Bacteroidota</taxon>
        <taxon>Flavobacteriia</taxon>
        <taxon>Flavobacteriales</taxon>
        <taxon>Flavobacteriaceae</taxon>
    </lineage>
</organism>
<dbReference type="PANTHER" id="PTHR23526">
    <property type="entry name" value="INTEGRAL MEMBRANE TRANSPORT PROTEIN-RELATED"/>
    <property type="match status" value="1"/>
</dbReference>
<evidence type="ECO:0000256" key="1">
    <source>
        <dbReference type="ARBA" id="ARBA00022692"/>
    </source>
</evidence>
<dbReference type="AlphaFoldDB" id="A0A975CQ01"/>
<accession>A0A975CQ01</accession>
<feature type="transmembrane region" description="Helical" evidence="4">
    <location>
        <begin position="50"/>
        <end position="71"/>
    </location>
</feature>
<evidence type="ECO:0000313" key="6">
    <source>
        <dbReference type="Proteomes" id="UP000663920"/>
    </source>
</evidence>
<feature type="transmembrane region" description="Helical" evidence="4">
    <location>
        <begin position="403"/>
        <end position="422"/>
    </location>
</feature>
<feature type="transmembrane region" description="Helical" evidence="4">
    <location>
        <begin position="188"/>
        <end position="211"/>
    </location>
</feature>
<dbReference type="EMBL" id="CP071869">
    <property type="protein sequence ID" value="QTE23107.1"/>
    <property type="molecule type" value="Genomic_DNA"/>
</dbReference>
<evidence type="ECO:0000256" key="3">
    <source>
        <dbReference type="ARBA" id="ARBA00023136"/>
    </source>
</evidence>
<reference evidence="5 6" key="1">
    <citation type="submission" date="2021-03" db="EMBL/GenBank/DDBJ databases">
        <title>Complete genome of Polaribacter_sp.SM13.</title>
        <authorList>
            <person name="Jeong S.W."/>
            <person name="Bae J.W."/>
        </authorList>
    </citation>
    <scope>NUCLEOTIDE SEQUENCE [LARGE SCALE GENOMIC DNA]</scope>
    <source>
        <strain evidence="5 6">SM13</strain>
    </source>
</reference>
<feature type="transmembrane region" description="Helical" evidence="4">
    <location>
        <begin position="336"/>
        <end position="354"/>
    </location>
</feature>
<evidence type="ECO:0000256" key="2">
    <source>
        <dbReference type="ARBA" id="ARBA00022989"/>
    </source>
</evidence>
<evidence type="ECO:0000313" key="5">
    <source>
        <dbReference type="EMBL" id="QTE23107.1"/>
    </source>
</evidence>
<dbReference type="Gene3D" id="1.20.1250.20">
    <property type="entry name" value="MFS general substrate transporter like domains"/>
    <property type="match status" value="2"/>
</dbReference>
<dbReference type="GO" id="GO:0022857">
    <property type="term" value="F:transmembrane transporter activity"/>
    <property type="evidence" value="ECO:0007669"/>
    <property type="project" value="InterPro"/>
</dbReference>
<dbReference type="PANTHER" id="PTHR23526:SF2">
    <property type="entry name" value="MAJOR FACILITATOR SUPERFAMILY (MFS) PROFILE DOMAIN-CONTAINING PROTEIN"/>
    <property type="match status" value="1"/>
</dbReference>
<proteinExistence type="predicted"/>
<dbReference type="InterPro" id="IPR036259">
    <property type="entry name" value="MFS_trans_sf"/>
</dbReference>
<dbReference type="RefSeq" id="WP_208079120.1">
    <property type="nucleotide sequence ID" value="NZ_CP071869.1"/>
</dbReference>
<keyword evidence="1 4" id="KW-0812">Transmembrane</keyword>
<keyword evidence="6" id="KW-1185">Reference proteome</keyword>
<feature type="transmembrane region" description="Helical" evidence="4">
    <location>
        <begin position="122"/>
        <end position="141"/>
    </location>
</feature>
<name>A0A975CQ01_9FLAO</name>
<evidence type="ECO:0000256" key="4">
    <source>
        <dbReference type="SAM" id="Phobius"/>
    </source>
</evidence>
<feature type="transmembrane region" description="Helical" evidence="4">
    <location>
        <begin position="95"/>
        <end position="116"/>
    </location>
</feature>
<dbReference type="KEGG" id="pcea:J3359_02185"/>
<feature type="transmembrane region" description="Helical" evidence="4">
    <location>
        <begin position="309"/>
        <end position="330"/>
    </location>
</feature>
<feature type="transmembrane region" description="Helical" evidence="4">
    <location>
        <begin position="374"/>
        <end position="397"/>
    </location>
</feature>
<dbReference type="InterPro" id="IPR011701">
    <property type="entry name" value="MFS"/>
</dbReference>
<feature type="transmembrane region" description="Helical" evidence="4">
    <location>
        <begin position="161"/>
        <end position="182"/>
    </location>
</feature>
<feature type="transmembrane region" description="Helical" evidence="4">
    <location>
        <begin position="244"/>
        <end position="265"/>
    </location>
</feature>
<protein>
    <submittedName>
        <fullName evidence="5">MFS transporter</fullName>
    </submittedName>
</protein>
<feature type="transmembrane region" description="Helical" evidence="4">
    <location>
        <begin position="277"/>
        <end position="297"/>
    </location>
</feature>
<dbReference type="InterPro" id="IPR052528">
    <property type="entry name" value="Sugar_transport-like"/>
</dbReference>
<keyword evidence="3 4" id="KW-0472">Membrane</keyword>
<sequence>MKKSISEKVYFFFNTDDKNVDEHLPRNYFLLLISSIFTKLGDTLSNPKTVLAWIMNYINAPVYMISFIVPIRESGSMLPQIFLASYIKTKAKRKWVFVFGSILQFVSIFAIGLTAYFFEGVLAGGLIILFLIIFSLSRSLCSVSSKDVLGKTIPKDKRGKLKGYTVSVSGVLVLLAGLFLMYKSKNDASLLFYSGILVFASSMWLISAFIYSKIKECKSDIEENKDTWKEVLQRIKIVKKDAHFRNFIIARSLLLCSALTAPFYVLLAQENIGKESYLLGLFIIANGVASILSAPVWGKMADISSKNVMTFATVIASILGVGMFVIIEVFTDFSKVFWLYPVAFFFLGIAHSGIRLGRKTYVINMAEGNKRTDYVAVSNTIIGLILLVTGGISALASILSVELVLLVLSLFGLLGAFMSYKLPNVEAA</sequence>